<evidence type="ECO:0000313" key="3">
    <source>
        <dbReference type="Proteomes" id="UP000570493"/>
    </source>
</evidence>
<evidence type="ECO:0008006" key="4">
    <source>
        <dbReference type="Google" id="ProtNLM"/>
    </source>
</evidence>
<keyword evidence="1" id="KW-0812">Transmembrane</keyword>
<accession>A0A7Y0DS88</accession>
<comment type="caution">
    <text evidence="2">The sequence shown here is derived from an EMBL/GenBank/DDBJ whole genome shotgun (WGS) entry which is preliminary data.</text>
</comment>
<dbReference type="AlphaFoldDB" id="A0A7Y0DS88"/>
<keyword evidence="1" id="KW-0472">Membrane</keyword>
<keyword evidence="3" id="KW-1185">Reference proteome</keyword>
<feature type="transmembrane region" description="Helical" evidence="1">
    <location>
        <begin position="42"/>
        <end position="64"/>
    </location>
</feature>
<name>A0A7Y0DS88_9GAMM</name>
<reference evidence="2" key="1">
    <citation type="submission" date="2020-04" db="EMBL/GenBank/DDBJ databases">
        <title>Genome Sequencing for Pseudoaltermonas arctica.</title>
        <authorList>
            <person name="Elkins N.S."/>
        </authorList>
    </citation>
    <scope>NUCLEOTIDE SEQUENCE [LARGE SCALE GENOMIC DNA]</scope>
    <source>
        <strain evidence="2">NEC-BIFX-2020_0012</strain>
    </source>
</reference>
<dbReference type="Proteomes" id="UP000570493">
    <property type="component" value="Unassembled WGS sequence"/>
</dbReference>
<keyword evidence="1" id="KW-1133">Transmembrane helix</keyword>
<organism evidence="2 3">
    <name type="scientific">Pseudoalteromonas arctica</name>
    <dbReference type="NCBI Taxonomy" id="394751"/>
    <lineage>
        <taxon>Bacteria</taxon>
        <taxon>Pseudomonadati</taxon>
        <taxon>Pseudomonadota</taxon>
        <taxon>Gammaproteobacteria</taxon>
        <taxon>Alteromonadales</taxon>
        <taxon>Pseudoalteromonadaceae</taxon>
        <taxon>Pseudoalteromonas</taxon>
    </lineage>
</organism>
<proteinExistence type="predicted"/>
<gene>
    <name evidence="2" type="ORF">HHO47_07125</name>
</gene>
<evidence type="ECO:0000256" key="1">
    <source>
        <dbReference type="SAM" id="Phobius"/>
    </source>
</evidence>
<dbReference type="EMBL" id="JABBMT010000008">
    <property type="protein sequence ID" value="NMM40616.1"/>
    <property type="molecule type" value="Genomic_DNA"/>
</dbReference>
<protein>
    <recommendedName>
        <fullName evidence="4">DUF3098 domain-containing protein</fullName>
    </recommendedName>
</protein>
<evidence type="ECO:0000313" key="2">
    <source>
        <dbReference type="EMBL" id="NMM40616.1"/>
    </source>
</evidence>
<sequence length="69" mass="7255">MQAKTSKENRFELIVIGIALLAFVVGLVGHLAGASFANFDTFGYIAAPIPLILAIIAFVAYKIAASAED</sequence>
<dbReference type="RefSeq" id="WP_169019674.1">
    <property type="nucleotide sequence ID" value="NZ_JABBMT010000008.1"/>
</dbReference>
<feature type="transmembrane region" description="Helical" evidence="1">
    <location>
        <begin position="12"/>
        <end position="36"/>
    </location>
</feature>